<dbReference type="InterPro" id="IPR034032">
    <property type="entry name" value="Zn_MMP-like_bac"/>
</dbReference>
<keyword evidence="1" id="KW-0732">Signal</keyword>
<dbReference type="PANTHER" id="PTHR38478:SF1">
    <property type="entry name" value="ZINC DEPENDENT METALLOPROTEASE DOMAIN LIPOPROTEIN"/>
    <property type="match status" value="1"/>
</dbReference>
<evidence type="ECO:0000259" key="4">
    <source>
        <dbReference type="Pfam" id="PF17162"/>
    </source>
</evidence>
<feature type="chain" id="PRO_5021010475" evidence="1">
    <location>
        <begin position="21"/>
        <end position="816"/>
    </location>
</feature>
<dbReference type="Gene3D" id="3.40.390.10">
    <property type="entry name" value="Collagenase (Catalytic Domain)"/>
    <property type="match status" value="1"/>
</dbReference>
<dbReference type="SUPFAM" id="SSF55486">
    <property type="entry name" value="Metalloproteases ('zincins'), catalytic domain"/>
    <property type="match status" value="1"/>
</dbReference>
<evidence type="ECO:0000259" key="2">
    <source>
        <dbReference type="Pfam" id="PF16313"/>
    </source>
</evidence>
<feature type="domain" description="DUF5118" evidence="4">
    <location>
        <begin position="38"/>
        <end position="83"/>
    </location>
</feature>
<evidence type="ECO:0000256" key="1">
    <source>
        <dbReference type="SAM" id="SignalP"/>
    </source>
</evidence>
<accession>A0A4R0Q080</accession>
<proteinExistence type="predicted"/>
<comment type="caution">
    <text evidence="5">The sequence shown here is derived from an EMBL/GenBank/DDBJ whole genome shotgun (WGS) entry which is preliminary data.</text>
</comment>
<dbReference type="AlphaFoldDB" id="A0A4R0Q080"/>
<dbReference type="InterPro" id="IPR032534">
    <property type="entry name" value="EcxA_zinc-bd"/>
</dbReference>
<dbReference type="Pfam" id="PF16313">
    <property type="entry name" value="DUF4953"/>
    <property type="match status" value="1"/>
</dbReference>
<sequence length="816" mass="93242">MNIKHFIFPVALLFSLTAFGQKTPIVKADSTAKKGPVDYQKIIPTNAIGQNGLFNLRQVDQKWFFEIPDSLLGRYLLAVTRYVTTPQGFGSFGGEKVNEQTLYFQKGNNNNLFLKGVVYRQETKNASEAIYQAVMQSQENPIIASFDIKARNPITGNYVIEVTDFFKKDVPVVSIASEEKSEKKLGSLADDRSFIERINCYPLNVEVKTTKTYSSSGLGIPAGALTGAITLRLNTSLLLLPKVPMRKRIADERVGYFNNKYILFDEGQQRTQTKYLVQRYRLEPKKEDLAKYKRGILVEPKKQIVYYIDPATPKKWRPYLIQGINDWQKAFEQAGFKNAIIGKEWPEADTTMSLEDARFSVIRYYASETPNAYGPRISDPRSGEIMESHVGWYHNVMKLVHDWYMVQAGPLDPRARKMQFDDELMGQLIRFVSSHELGHTLGLKHNMGASSQTPVEKLRDKAWVEKNGHTISIMDYARFNYVAQPEDHISPKGIYARIGAYDEWAINWGYRYFDGQKDEYAEEKILNKMTTDTLTKNPRLWFGGEGKDEDPRSQAEDLGDDAIIASDYGIKNLKRVVANLVTWTNEPGDQYDNLSQLHKAVVRQYGRYLYHVMKNIGNRYVTKRSVEEKGVVYAEIPKQKVKSVVGYVGRQLFDAPLWIYPKEISQYIDVKPMDEISDQQTQILNMFLSPGLLFNLSQKALNSADPYPVSEFLNDVLPTVWKKPSLDPLKDAYLRSLQRSYLEKVGMLINPKDMADGKAMNSAQRSDVRLEAITHIQAIRKKVEEILPQTSGINAMHLKDIRTEIDKILKKTTLNP</sequence>
<dbReference type="Proteomes" id="UP000293925">
    <property type="component" value="Unassembled WGS sequence"/>
</dbReference>
<gene>
    <name evidence="5" type="ORF">EZ456_06090</name>
</gene>
<evidence type="ECO:0000313" key="5">
    <source>
        <dbReference type="EMBL" id="TCD28256.1"/>
    </source>
</evidence>
<dbReference type="InterPro" id="IPR033413">
    <property type="entry name" value="DUF5117"/>
</dbReference>
<dbReference type="InterPro" id="IPR024079">
    <property type="entry name" value="MetalloPept_cat_dom_sf"/>
</dbReference>
<dbReference type="Pfam" id="PF17148">
    <property type="entry name" value="DUF5117"/>
    <property type="match status" value="1"/>
</dbReference>
<evidence type="ECO:0000259" key="3">
    <source>
        <dbReference type="Pfam" id="PF17148"/>
    </source>
</evidence>
<dbReference type="Pfam" id="PF17162">
    <property type="entry name" value="DUF5118"/>
    <property type="match status" value="1"/>
</dbReference>
<dbReference type="InterPro" id="IPR033428">
    <property type="entry name" value="DUF5118"/>
</dbReference>
<dbReference type="PANTHER" id="PTHR38478">
    <property type="entry name" value="PEPTIDASE M1A AND M12B"/>
    <property type="match status" value="1"/>
</dbReference>
<feature type="domain" description="DUF5117" evidence="3">
    <location>
        <begin position="94"/>
        <end position="285"/>
    </location>
</feature>
<feature type="signal peptide" evidence="1">
    <location>
        <begin position="1"/>
        <end position="20"/>
    </location>
</feature>
<reference evidence="5 6" key="1">
    <citation type="submission" date="2019-02" db="EMBL/GenBank/DDBJ databases">
        <title>Pedobacter sp. RP-3-21 sp. nov., isolated from Arctic soil.</title>
        <authorList>
            <person name="Dahal R.H."/>
        </authorList>
    </citation>
    <scope>NUCLEOTIDE SEQUENCE [LARGE SCALE GENOMIC DNA]</scope>
    <source>
        <strain evidence="5 6">RP-3-21</strain>
    </source>
</reference>
<feature type="domain" description="EcxA zinc-binding" evidence="2">
    <location>
        <begin position="417"/>
        <end position="723"/>
    </location>
</feature>
<evidence type="ECO:0000313" key="6">
    <source>
        <dbReference type="Proteomes" id="UP000293925"/>
    </source>
</evidence>
<dbReference type="OrthoDB" id="9776599at2"/>
<organism evidence="5 6">
    <name type="scientific">Pedobacter psychrodurus</name>
    <dbReference type="NCBI Taxonomy" id="2530456"/>
    <lineage>
        <taxon>Bacteria</taxon>
        <taxon>Pseudomonadati</taxon>
        <taxon>Bacteroidota</taxon>
        <taxon>Sphingobacteriia</taxon>
        <taxon>Sphingobacteriales</taxon>
        <taxon>Sphingobacteriaceae</taxon>
        <taxon>Pedobacter</taxon>
    </lineage>
</organism>
<name>A0A4R0Q080_9SPHI</name>
<dbReference type="RefSeq" id="WP_131528331.1">
    <property type="nucleotide sequence ID" value="NZ_SJSO01000004.1"/>
</dbReference>
<keyword evidence="6" id="KW-1185">Reference proteome</keyword>
<dbReference type="CDD" id="cd04276">
    <property type="entry name" value="ZnMc_MMP_like_2"/>
    <property type="match status" value="1"/>
</dbReference>
<dbReference type="GO" id="GO:0008237">
    <property type="term" value="F:metallopeptidase activity"/>
    <property type="evidence" value="ECO:0007669"/>
    <property type="project" value="InterPro"/>
</dbReference>
<dbReference type="EMBL" id="SJSO01000004">
    <property type="protein sequence ID" value="TCD28256.1"/>
    <property type="molecule type" value="Genomic_DNA"/>
</dbReference>
<protein>
    <submittedName>
        <fullName evidence="5">DUF5117 domain-containing protein</fullName>
    </submittedName>
</protein>